<reference evidence="1" key="1">
    <citation type="submission" date="2019-07" db="EMBL/GenBank/DDBJ databases">
        <authorList>
            <person name="Dittberner H."/>
        </authorList>
    </citation>
    <scope>NUCLEOTIDE SEQUENCE [LARGE SCALE GENOMIC DNA]</scope>
</reference>
<sequence length="168" mass="19717">MVRLVEKRVAFEIVHVDLMKGDQRQPEYLTIQNNDKLEMKREGKVEGNIAIDKYEMWIVFGGHDGVVSVRGSMYPFGHENVLLELISASEKNSEPSLVHVDTVQWTEVPTDIDVMDTVRWTEVPTDIDVVDTVRWTEFWRCIQCTWFRGHQTMYFFLLLFSFIEDNLV</sequence>
<proteinExistence type="predicted"/>
<accession>A0A565BIH9</accession>
<dbReference type="OrthoDB" id="422574at2759"/>
<comment type="caution">
    <text evidence="1">The sequence shown here is derived from an EMBL/GenBank/DDBJ whole genome shotgun (WGS) entry which is preliminary data.</text>
</comment>
<keyword evidence="2" id="KW-1185">Reference proteome</keyword>
<evidence type="ECO:0000313" key="2">
    <source>
        <dbReference type="Proteomes" id="UP000489600"/>
    </source>
</evidence>
<evidence type="ECO:0000313" key="1">
    <source>
        <dbReference type="EMBL" id="VVB01450.1"/>
    </source>
</evidence>
<dbReference type="EMBL" id="CABITT030000004">
    <property type="protein sequence ID" value="VVB01450.1"/>
    <property type="molecule type" value="Genomic_DNA"/>
</dbReference>
<dbReference type="Proteomes" id="UP000489600">
    <property type="component" value="Unassembled WGS sequence"/>
</dbReference>
<name>A0A565BIH9_9BRAS</name>
<protein>
    <submittedName>
        <fullName evidence="1">Uncharacterized protein</fullName>
    </submittedName>
</protein>
<organism evidence="1 2">
    <name type="scientific">Arabis nemorensis</name>
    <dbReference type="NCBI Taxonomy" id="586526"/>
    <lineage>
        <taxon>Eukaryota</taxon>
        <taxon>Viridiplantae</taxon>
        <taxon>Streptophyta</taxon>
        <taxon>Embryophyta</taxon>
        <taxon>Tracheophyta</taxon>
        <taxon>Spermatophyta</taxon>
        <taxon>Magnoliopsida</taxon>
        <taxon>eudicotyledons</taxon>
        <taxon>Gunneridae</taxon>
        <taxon>Pentapetalae</taxon>
        <taxon>rosids</taxon>
        <taxon>malvids</taxon>
        <taxon>Brassicales</taxon>
        <taxon>Brassicaceae</taxon>
        <taxon>Arabideae</taxon>
        <taxon>Arabis</taxon>
    </lineage>
</organism>
<dbReference type="AlphaFoldDB" id="A0A565BIH9"/>
<dbReference type="Gene3D" id="3.40.30.10">
    <property type="entry name" value="Glutaredoxin"/>
    <property type="match status" value="1"/>
</dbReference>
<gene>
    <name evidence="1" type="ORF">ANE_LOCUS11894</name>
</gene>